<dbReference type="PANTHER" id="PTHR43776:SF8">
    <property type="entry name" value="ABC TRANSPORTER, ATP-BINDING PROTEIN"/>
    <property type="match status" value="1"/>
</dbReference>
<dbReference type="Gene3D" id="3.40.50.300">
    <property type="entry name" value="P-loop containing nucleotide triphosphate hydrolases"/>
    <property type="match status" value="1"/>
</dbReference>
<keyword evidence="4 8" id="KW-0067">ATP-binding</keyword>
<evidence type="ECO:0000256" key="1">
    <source>
        <dbReference type="ARBA" id="ARBA00005417"/>
    </source>
</evidence>
<dbReference type="EMBL" id="FMXP01000043">
    <property type="protein sequence ID" value="SDB46211.1"/>
    <property type="molecule type" value="Genomic_DNA"/>
</dbReference>
<feature type="domain" description="ABC transporter" evidence="7">
    <location>
        <begin position="6"/>
        <end position="251"/>
    </location>
</feature>
<dbReference type="InterPro" id="IPR050319">
    <property type="entry name" value="ABC_transp_ATP-bind"/>
</dbReference>
<keyword evidence="3" id="KW-0547">Nucleotide-binding</keyword>
<keyword evidence="6" id="KW-0653">Protein transport</keyword>
<reference evidence="8 9" key="1">
    <citation type="submission" date="2016-10" db="EMBL/GenBank/DDBJ databases">
        <authorList>
            <person name="de Groot N.N."/>
        </authorList>
    </citation>
    <scope>NUCLEOTIDE SEQUENCE [LARGE SCALE GENOMIC DNA]</scope>
    <source>
        <strain evidence="8 9">A-4</strain>
    </source>
</reference>
<gene>
    <name evidence="8" type="ORF">SAMN02910293_02302</name>
</gene>
<evidence type="ECO:0000313" key="8">
    <source>
        <dbReference type="EMBL" id="SDB46211.1"/>
    </source>
</evidence>
<evidence type="ECO:0000256" key="2">
    <source>
        <dbReference type="ARBA" id="ARBA00022448"/>
    </source>
</evidence>
<evidence type="ECO:0000256" key="6">
    <source>
        <dbReference type="ARBA" id="ARBA00022927"/>
    </source>
</evidence>
<dbReference type="Pfam" id="PF00005">
    <property type="entry name" value="ABC_tran"/>
    <property type="match status" value="1"/>
</dbReference>
<organism evidence="8 9">
    <name type="scientific">Streptococcus henryi</name>
    <dbReference type="NCBI Taxonomy" id="439219"/>
    <lineage>
        <taxon>Bacteria</taxon>
        <taxon>Bacillati</taxon>
        <taxon>Bacillota</taxon>
        <taxon>Bacilli</taxon>
        <taxon>Lactobacillales</taxon>
        <taxon>Streptococcaceae</taxon>
        <taxon>Streptococcus</taxon>
    </lineage>
</organism>
<keyword evidence="9" id="KW-1185">Reference proteome</keyword>
<sequence>MTENIIDLKNVTKVFTNGKGRREKISVTAVDEVSLEIRKGETLGLVGESGSGKTTLGRIILGLESIDSGLVDFKGRSIHHLSSKERRDIANQLQIIFQDPYSALNPRMTALELVSEPLLKLSKQEAREQARAILKLVGIEGDAVHKLPREFSGGQRQRIGIARAVVSKPEFIVCDEPTSALDVSIQSQILTLLKELQEELNLSYLFISHDLSVVRHISDRIAVLYHGKLVEIAPAEHLFDHPQHAYTKYLLNAKPELDPKLAKEKLLNIDESVQTFDLSDQFEWQEFGKDHFVRVDVEA</sequence>
<dbReference type="GO" id="GO:0015833">
    <property type="term" value="P:peptide transport"/>
    <property type="evidence" value="ECO:0007669"/>
    <property type="project" value="UniProtKB-KW"/>
</dbReference>
<dbReference type="GO" id="GO:0015031">
    <property type="term" value="P:protein transport"/>
    <property type="evidence" value="ECO:0007669"/>
    <property type="project" value="UniProtKB-KW"/>
</dbReference>
<protein>
    <submittedName>
        <fullName evidence="8">Oligopeptide transport system ATP-binding protein</fullName>
    </submittedName>
</protein>
<dbReference type="PROSITE" id="PS00211">
    <property type="entry name" value="ABC_TRANSPORTER_1"/>
    <property type="match status" value="1"/>
</dbReference>
<evidence type="ECO:0000256" key="3">
    <source>
        <dbReference type="ARBA" id="ARBA00022741"/>
    </source>
</evidence>
<dbReference type="FunFam" id="3.40.50.300:FF:000016">
    <property type="entry name" value="Oligopeptide ABC transporter ATP-binding component"/>
    <property type="match status" value="1"/>
</dbReference>
<dbReference type="STRING" id="439219.SAMN02910293_02302"/>
<dbReference type="InterPro" id="IPR013563">
    <property type="entry name" value="Oligopep_ABC_C"/>
</dbReference>
<keyword evidence="5" id="KW-0571">Peptide transport</keyword>
<evidence type="ECO:0000256" key="4">
    <source>
        <dbReference type="ARBA" id="ARBA00022840"/>
    </source>
</evidence>
<name>A0A1G6DM70_9STRE</name>
<dbReference type="GO" id="GO:0005524">
    <property type="term" value="F:ATP binding"/>
    <property type="evidence" value="ECO:0007669"/>
    <property type="project" value="UniProtKB-KW"/>
</dbReference>
<dbReference type="Proteomes" id="UP000182508">
    <property type="component" value="Unassembled WGS sequence"/>
</dbReference>
<comment type="similarity">
    <text evidence="1">Belongs to the ABC transporter superfamily.</text>
</comment>
<dbReference type="RefSeq" id="WP_074486723.1">
    <property type="nucleotide sequence ID" value="NZ_FMXP01000043.1"/>
</dbReference>
<dbReference type="SMART" id="SM00382">
    <property type="entry name" value="AAA"/>
    <property type="match status" value="1"/>
</dbReference>
<dbReference type="PANTHER" id="PTHR43776">
    <property type="entry name" value="TRANSPORT ATP-BINDING PROTEIN"/>
    <property type="match status" value="1"/>
</dbReference>
<dbReference type="GO" id="GO:0055085">
    <property type="term" value="P:transmembrane transport"/>
    <property type="evidence" value="ECO:0007669"/>
    <property type="project" value="UniProtKB-ARBA"/>
</dbReference>
<dbReference type="Pfam" id="PF08352">
    <property type="entry name" value="oligo_HPY"/>
    <property type="match status" value="1"/>
</dbReference>
<dbReference type="InterPro" id="IPR003439">
    <property type="entry name" value="ABC_transporter-like_ATP-bd"/>
</dbReference>
<dbReference type="PROSITE" id="PS50893">
    <property type="entry name" value="ABC_TRANSPORTER_2"/>
    <property type="match status" value="1"/>
</dbReference>
<dbReference type="SUPFAM" id="SSF52540">
    <property type="entry name" value="P-loop containing nucleoside triphosphate hydrolases"/>
    <property type="match status" value="1"/>
</dbReference>
<dbReference type="InterPro" id="IPR003593">
    <property type="entry name" value="AAA+_ATPase"/>
</dbReference>
<dbReference type="GO" id="GO:0016887">
    <property type="term" value="F:ATP hydrolysis activity"/>
    <property type="evidence" value="ECO:0007669"/>
    <property type="project" value="InterPro"/>
</dbReference>
<proteinExistence type="inferred from homology"/>
<accession>A0A1G6DM70</accession>
<evidence type="ECO:0000259" key="7">
    <source>
        <dbReference type="PROSITE" id="PS50893"/>
    </source>
</evidence>
<dbReference type="AlphaFoldDB" id="A0A1G6DM70"/>
<evidence type="ECO:0000256" key="5">
    <source>
        <dbReference type="ARBA" id="ARBA00022856"/>
    </source>
</evidence>
<evidence type="ECO:0000313" key="9">
    <source>
        <dbReference type="Proteomes" id="UP000182508"/>
    </source>
</evidence>
<keyword evidence="2" id="KW-0813">Transport</keyword>
<dbReference type="InterPro" id="IPR027417">
    <property type="entry name" value="P-loop_NTPase"/>
</dbReference>
<dbReference type="InterPro" id="IPR017871">
    <property type="entry name" value="ABC_transporter-like_CS"/>
</dbReference>
<dbReference type="CDD" id="cd03257">
    <property type="entry name" value="ABC_NikE_OppD_transporters"/>
    <property type="match status" value="1"/>
</dbReference>